<accession>A0AAE1FLN9</accession>
<evidence type="ECO:0000313" key="3">
    <source>
        <dbReference type="EMBL" id="KAK3875780.1"/>
    </source>
</evidence>
<dbReference type="Pfam" id="PF22938">
    <property type="entry name" value="Integrase_p58_C"/>
    <property type="match status" value="1"/>
</dbReference>
<evidence type="ECO:0000259" key="2">
    <source>
        <dbReference type="Pfam" id="PF22938"/>
    </source>
</evidence>
<protein>
    <recommendedName>
        <fullName evidence="2">Integrase p58-like C-terminal domain-containing protein</fullName>
    </recommendedName>
</protein>
<keyword evidence="4" id="KW-1185">Reference proteome</keyword>
<feature type="region of interest" description="Disordered" evidence="1">
    <location>
        <begin position="123"/>
        <end position="142"/>
    </location>
</feature>
<comment type="caution">
    <text evidence="3">The sequence shown here is derived from an EMBL/GenBank/DDBJ whole genome shotgun (WGS) entry which is preliminary data.</text>
</comment>
<sequence>MYTIILTTAYSSNLTAFIIIHRDPPGMQTIKELYQAKVTVLGLGEYFRYNMLQSNNIYVKYKGPYKVVRQVGDTDYLIATPDHRKFRQLCHNNMLKPYVRKGELPTNGTVAVVHGSEVMKSESMSQEMVGSESGIERGCGLD</sequence>
<dbReference type="InterPro" id="IPR054465">
    <property type="entry name" value="Integrase_p58-like_C"/>
</dbReference>
<organism evidence="3 4">
    <name type="scientific">Petrolisthes cinctipes</name>
    <name type="common">Flat porcelain crab</name>
    <dbReference type="NCBI Taxonomy" id="88211"/>
    <lineage>
        <taxon>Eukaryota</taxon>
        <taxon>Metazoa</taxon>
        <taxon>Ecdysozoa</taxon>
        <taxon>Arthropoda</taxon>
        <taxon>Crustacea</taxon>
        <taxon>Multicrustacea</taxon>
        <taxon>Malacostraca</taxon>
        <taxon>Eumalacostraca</taxon>
        <taxon>Eucarida</taxon>
        <taxon>Decapoda</taxon>
        <taxon>Pleocyemata</taxon>
        <taxon>Anomura</taxon>
        <taxon>Galatheoidea</taxon>
        <taxon>Porcellanidae</taxon>
        <taxon>Petrolisthes</taxon>
    </lineage>
</organism>
<dbReference type="AlphaFoldDB" id="A0AAE1FLN9"/>
<proteinExistence type="predicted"/>
<dbReference type="EMBL" id="JAWQEG010001919">
    <property type="protein sequence ID" value="KAK3875780.1"/>
    <property type="molecule type" value="Genomic_DNA"/>
</dbReference>
<feature type="domain" description="Integrase p58-like C-terminal" evidence="2">
    <location>
        <begin position="63"/>
        <end position="97"/>
    </location>
</feature>
<evidence type="ECO:0000256" key="1">
    <source>
        <dbReference type="SAM" id="MobiDB-lite"/>
    </source>
</evidence>
<reference evidence="3" key="1">
    <citation type="submission" date="2023-10" db="EMBL/GenBank/DDBJ databases">
        <title>Genome assemblies of two species of porcelain crab, Petrolisthes cinctipes and Petrolisthes manimaculis (Anomura: Porcellanidae).</title>
        <authorList>
            <person name="Angst P."/>
        </authorList>
    </citation>
    <scope>NUCLEOTIDE SEQUENCE</scope>
    <source>
        <strain evidence="3">PB745_01</strain>
        <tissue evidence="3">Gill</tissue>
    </source>
</reference>
<evidence type="ECO:0000313" key="4">
    <source>
        <dbReference type="Proteomes" id="UP001286313"/>
    </source>
</evidence>
<gene>
    <name evidence="3" type="ORF">Pcinc_019359</name>
</gene>
<dbReference type="Proteomes" id="UP001286313">
    <property type="component" value="Unassembled WGS sequence"/>
</dbReference>
<name>A0AAE1FLN9_PETCI</name>